<gene>
    <name evidence="1" type="ORF">Rin_00002120</name>
</gene>
<accession>G2GWS7</accession>
<reference evidence="1 2" key="1">
    <citation type="journal article" date="2012" name="Genome Res.">
        <title>Genomic basis of endosymbiont-conferred protection against an insect parasitoid.</title>
        <authorList>
            <person name="Hansen A.K."/>
            <person name="Vorburger C."/>
            <person name="Moran N.A."/>
        </authorList>
    </citation>
    <scope>NUCLEOTIDE SEQUENCE [LARGE SCALE GENOMIC DNA]</scope>
    <source>
        <strain evidence="2">R5.15</strain>
    </source>
</reference>
<proteinExistence type="predicted"/>
<protein>
    <submittedName>
        <fullName evidence="1">Uncharacterized protein</fullName>
    </submittedName>
</protein>
<organism evidence="1 2">
    <name type="scientific">Candidatus Regiella insecticola 5.15</name>
    <dbReference type="NCBI Taxonomy" id="1005043"/>
    <lineage>
        <taxon>Bacteria</taxon>
        <taxon>Pseudomonadati</taxon>
        <taxon>Pseudomonadota</taxon>
        <taxon>Gammaproteobacteria</taxon>
        <taxon>Enterobacterales</taxon>
        <taxon>Enterobacteriaceae</taxon>
        <taxon>aphid secondary symbionts</taxon>
        <taxon>Candidatus Regiella</taxon>
    </lineage>
</organism>
<sequence length="80" mass="8843">MINMSVSLPILSIPQTGEGSHSNESNKILLCIGDEGSRTSIREPHFSTSSVTDSLVNKGLIRNEMIEPIQYTLYSVVMKF</sequence>
<comment type="caution">
    <text evidence="1">The sequence shown here is derived from an EMBL/GenBank/DDBJ whole genome shotgun (WGS) entry which is preliminary data.</text>
</comment>
<dbReference type="AlphaFoldDB" id="G2GWS7"/>
<evidence type="ECO:0000313" key="1">
    <source>
        <dbReference type="EMBL" id="EGY29803.1"/>
    </source>
</evidence>
<dbReference type="Proteomes" id="UP000004116">
    <property type="component" value="Unassembled WGS sequence"/>
</dbReference>
<dbReference type="EMBL" id="AGCA01000042">
    <property type="protein sequence ID" value="EGY29803.1"/>
    <property type="molecule type" value="Genomic_DNA"/>
</dbReference>
<keyword evidence="2" id="KW-1185">Reference proteome</keyword>
<name>G2GWS7_9ENTR</name>
<dbReference type="RefSeq" id="WP_006705846.1">
    <property type="nucleotide sequence ID" value="NZ_AGCA01000042.1"/>
</dbReference>
<evidence type="ECO:0000313" key="2">
    <source>
        <dbReference type="Proteomes" id="UP000004116"/>
    </source>
</evidence>